<dbReference type="Pfam" id="PF00226">
    <property type="entry name" value="DnaJ"/>
    <property type="match status" value="1"/>
</dbReference>
<keyword evidence="3 7" id="KW-1133">Transmembrane helix</keyword>
<keyword evidence="4 7" id="KW-0472">Membrane</keyword>
<feature type="transmembrane region" description="Helical" evidence="7">
    <location>
        <begin position="6"/>
        <end position="26"/>
    </location>
</feature>
<dbReference type="EMBL" id="CAJNOG010000231">
    <property type="protein sequence ID" value="CAF1099429.1"/>
    <property type="molecule type" value="Genomic_DNA"/>
</dbReference>
<dbReference type="GO" id="GO:0005789">
    <property type="term" value="C:endoplasmic reticulum membrane"/>
    <property type="evidence" value="ECO:0007669"/>
    <property type="project" value="TreeGrafter"/>
</dbReference>
<comment type="subcellular location">
    <subcellularLocation>
        <location evidence="1">Membrane</location>
        <topology evidence="1">Multi-pass membrane protein</topology>
    </subcellularLocation>
</comment>
<keyword evidence="2 7" id="KW-0812">Transmembrane</keyword>
<dbReference type="EMBL" id="CAJOBB010001198">
    <property type="protein sequence ID" value="CAF3823760.1"/>
    <property type="molecule type" value="Genomic_DNA"/>
</dbReference>
<evidence type="ECO:0000256" key="2">
    <source>
        <dbReference type="ARBA" id="ARBA00022692"/>
    </source>
</evidence>
<evidence type="ECO:0000313" key="13">
    <source>
        <dbReference type="Proteomes" id="UP000663860"/>
    </source>
</evidence>
<dbReference type="InterPro" id="IPR044632">
    <property type="entry name" value="DNAJC25-like"/>
</dbReference>
<reference evidence="9" key="1">
    <citation type="submission" date="2021-02" db="EMBL/GenBank/DDBJ databases">
        <authorList>
            <person name="Nowell W R."/>
        </authorList>
    </citation>
    <scope>NUCLEOTIDE SEQUENCE</scope>
</reference>
<comment type="similarity">
    <text evidence="6">Belongs to the DNAJC25 family.</text>
</comment>
<gene>
    <name evidence="9" type="ORF">IZO911_LOCUS21747</name>
    <name evidence="10" type="ORF">JYZ213_LOCUS21299</name>
    <name evidence="11" type="ORF">KXQ929_LOCUS18409</name>
    <name evidence="12" type="ORF">OXD698_LOCUS24494</name>
</gene>
<evidence type="ECO:0000256" key="4">
    <source>
        <dbReference type="ARBA" id="ARBA00023136"/>
    </source>
</evidence>
<evidence type="ECO:0000313" key="11">
    <source>
        <dbReference type="EMBL" id="CAF3823760.1"/>
    </source>
</evidence>
<dbReference type="PRINTS" id="PR00625">
    <property type="entry name" value="JDOMAIN"/>
</dbReference>
<dbReference type="GO" id="GO:0006457">
    <property type="term" value="P:protein folding"/>
    <property type="evidence" value="ECO:0007669"/>
    <property type="project" value="InterPro"/>
</dbReference>
<evidence type="ECO:0000256" key="6">
    <source>
        <dbReference type="ARBA" id="ARBA00024193"/>
    </source>
</evidence>
<evidence type="ECO:0000259" key="8">
    <source>
        <dbReference type="PROSITE" id="PS50076"/>
    </source>
</evidence>
<sequence length="337" mass="40742">MNLFIYLFLFLTVFVINVNSLIDGLYCGRENCYDLLNVTRTSTRQEIVKAYRNLARKYHPDMAKTTDDKQIYTEKFRAFANAYEILKDEETRIDYDRMLDHPEEYYSHYYRYYRHRYAPKVDVRVVLFVLISVISAIQYYSQYSNYNTAINYLVTMPKYRIQAQEIARQEGLLGSPGGESSKKNRGRKAISKQEEEAILRQIVEQKLDIKGGYKKPSITRVLWLQLILFPYSLFLKLKWHVRWFFKFHLNKHELGDDEKIYLMCRYLKMSRDQYEVLPEKDQDQMWDREIWVKENFRLWKQERDEEQKKKLNESGRYKAYRRYMKSGGPGQITFDGD</sequence>
<dbReference type="CDD" id="cd06257">
    <property type="entry name" value="DnaJ"/>
    <property type="match status" value="1"/>
</dbReference>
<evidence type="ECO:0000256" key="1">
    <source>
        <dbReference type="ARBA" id="ARBA00004141"/>
    </source>
</evidence>
<dbReference type="EMBL" id="CAJOAZ010002257">
    <property type="protein sequence ID" value="CAF3911217.1"/>
    <property type="molecule type" value="Genomic_DNA"/>
</dbReference>
<comment type="caution">
    <text evidence="9">The sequence shown here is derived from an EMBL/GenBank/DDBJ whole genome shotgun (WGS) entry which is preliminary data.</text>
</comment>
<keyword evidence="5" id="KW-0143">Chaperone</keyword>
<dbReference type="Gene3D" id="1.10.287.110">
    <property type="entry name" value="DnaJ domain"/>
    <property type="match status" value="1"/>
</dbReference>
<organism evidence="9 13">
    <name type="scientific">Adineta steineri</name>
    <dbReference type="NCBI Taxonomy" id="433720"/>
    <lineage>
        <taxon>Eukaryota</taxon>
        <taxon>Metazoa</taxon>
        <taxon>Spiralia</taxon>
        <taxon>Gnathifera</taxon>
        <taxon>Rotifera</taxon>
        <taxon>Eurotatoria</taxon>
        <taxon>Bdelloidea</taxon>
        <taxon>Adinetida</taxon>
        <taxon>Adinetidae</taxon>
        <taxon>Adineta</taxon>
    </lineage>
</organism>
<evidence type="ECO:0000256" key="3">
    <source>
        <dbReference type="ARBA" id="ARBA00022989"/>
    </source>
</evidence>
<accession>A0A814MBV9</accession>
<dbReference type="PROSITE" id="PS50076">
    <property type="entry name" value="DNAJ_2"/>
    <property type="match status" value="1"/>
</dbReference>
<dbReference type="EMBL" id="CAJNOE010000236">
    <property type="protein sequence ID" value="CAF1077111.1"/>
    <property type="molecule type" value="Genomic_DNA"/>
</dbReference>
<dbReference type="FunFam" id="1.10.287.110:FF:000036">
    <property type="entry name" value="dnaJ homolog subfamily C member 25"/>
    <property type="match status" value="1"/>
</dbReference>
<evidence type="ECO:0000256" key="7">
    <source>
        <dbReference type="SAM" id="Phobius"/>
    </source>
</evidence>
<evidence type="ECO:0000313" key="9">
    <source>
        <dbReference type="EMBL" id="CAF1077111.1"/>
    </source>
</evidence>
<dbReference type="Proteomes" id="UP000663845">
    <property type="component" value="Unassembled WGS sequence"/>
</dbReference>
<protein>
    <recommendedName>
        <fullName evidence="8">J domain-containing protein</fullName>
    </recommendedName>
</protein>
<dbReference type="SMART" id="SM00271">
    <property type="entry name" value="DnaJ"/>
    <property type="match status" value="1"/>
</dbReference>
<dbReference type="PANTHER" id="PTHR44176">
    <property type="entry name" value="DNAJ HOMOLOG SUBFAMILY C MEMBER 25"/>
    <property type="match status" value="1"/>
</dbReference>
<feature type="transmembrane region" description="Helical" evidence="7">
    <location>
        <begin position="121"/>
        <end position="140"/>
    </location>
</feature>
<dbReference type="PANTHER" id="PTHR44176:SF1">
    <property type="entry name" value="DNAJ HOMOLOG SUBFAMILY C MEMBER 25"/>
    <property type="match status" value="1"/>
</dbReference>
<name>A0A814MBV9_9BILA</name>
<dbReference type="SUPFAM" id="SSF46565">
    <property type="entry name" value="Chaperone J-domain"/>
    <property type="match status" value="1"/>
</dbReference>
<dbReference type="AlphaFoldDB" id="A0A814MBV9"/>
<dbReference type="InterPro" id="IPR036869">
    <property type="entry name" value="J_dom_sf"/>
</dbReference>
<dbReference type="InterPro" id="IPR001623">
    <property type="entry name" value="DnaJ_domain"/>
</dbReference>
<dbReference type="Proteomes" id="UP000663868">
    <property type="component" value="Unassembled WGS sequence"/>
</dbReference>
<feature type="domain" description="J" evidence="8">
    <location>
        <begin position="31"/>
        <end position="99"/>
    </location>
</feature>
<evidence type="ECO:0000313" key="10">
    <source>
        <dbReference type="EMBL" id="CAF1099429.1"/>
    </source>
</evidence>
<proteinExistence type="inferred from homology"/>
<evidence type="ECO:0000313" key="12">
    <source>
        <dbReference type="EMBL" id="CAF3911217.1"/>
    </source>
</evidence>
<evidence type="ECO:0000256" key="5">
    <source>
        <dbReference type="ARBA" id="ARBA00023186"/>
    </source>
</evidence>
<dbReference type="Proteomes" id="UP000663844">
    <property type="component" value="Unassembled WGS sequence"/>
</dbReference>
<dbReference type="Proteomes" id="UP000663860">
    <property type="component" value="Unassembled WGS sequence"/>
</dbReference>